<evidence type="ECO:0000313" key="5">
    <source>
        <dbReference type="EMBL" id="MFI9100518.1"/>
    </source>
</evidence>
<dbReference type="EMBL" id="JBITYG010000002">
    <property type="protein sequence ID" value="MFI9100518.1"/>
    <property type="molecule type" value="Genomic_DNA"/>
</dbReference>
<evidence type="ECO:0000256" key="3">
    <source>
        <dbReference type="ARBA" id="ARBA00023163"/>
    </source>
</evidence>
<organism evidence="5 6">
    <name type="scientific">Streptomyces fildesensis</name>
    <dbReference type="NCBI Taxonomy" id="375757"/>
    <lineage>
        <taxon>Bacteria</taxon>
        <taxon>Bacillati</taxon>
        <taxon>Actinomycetota</taxon>
        <taxon>Actinomycetes</taxon>
        <taxon>Kitasatosporales</taxon>
        <taxon>Streptomycetaceae</taxon>
        <taxon>Streptomyces</taxon>
    </lineage>
</organism>
<feature type="domain" description="HTH arsR-type" evidence="4">
    <location>
        <begin position="234"/>
        <end position="331"/>
    </location>
</feature>
<dbReference type="InterPro" id="IPR001845">
    <property type="entry name" value="HTH_ArsR_DNA-bd_dom"/>
</dbReference>
<dbReference type="InterPro" id="IPR011991">
    <property type="entry name" value="ArsR-like_HTH"/>
</dbReference>
<sequence>MIRLAVDSTGLARSRFAVSPLIEAAGTLMPWGVRGEPSADPWVYRARRLLRREDLPLLTALAVDRAGYLPDFLTPYPSVPSPDVADELEQVRTTPPERVVAEMEAVRVGRPANGLAGRELPDVVRETLDRGGRYLAERAADELGRYWESGFAAHWPQARAVLEAEVDQRALTLARYGAARLFDSLHPSIRWDGGTLRVDSRFDVALPVPMVLLVPSLVAYAIGVSIDPVRGVPLRPPALIYPARPPAAYAAPPRADLARLLGPTRADLLASLDRPATTTALASTRFLSPATVSYHLGVLRRAGLVSSTRSGREVLYLRTPQGGRLLSSPPG</sequence>
<keyword evidence="1" id="KW-0805">Transcription regulation</keyword>
<reference evidence="5 6" key="1">
    <citation type="submission" date="2024-10" db="EMBL/GenBank/DDBJ databases">
        <title>The Natural Products Discovery Center: Release of the First 8490 Sequenced Strains for Exploring Actinobacteria Biosynthetic Diversity.</title>
        <authorList>
            <person name="Kalkreuter E."/>
            <person name="Kautsar S.A."/>
            <person name="Yang D."/>
            <person name="Bader C.D."/>
            <person name="Teijaro C.N."/>
            <person name="Fluegel L."/>
            <person name="Davis C.M."/>
            <person name="Simpson J.R."/>
            <person name="Lauterbach L."/>
            <person name="Steele A.D."/>
            <person name="Gui C."/>
            <person name="Meng S."/>
            <person name="Li G."/>
            <person name="Viehrig K."/>
            <person name="Ye F."/>
            <person name="Su P."/>
            <person name="Kiefer A.F."/>
            <person name="Nichols A."/>
            <person name="Cepeda A.J."/>
            <person name="Yan W."/>
            <person name="Fan B."/>
            <person name="Jiang Y."/>
            <person name="Adhikari A."/>
            <person name="Zheng C.-J."/>
            <person name="Schuster L."/>
            <person name="Cowan T.M."/>
            <person name="Smanski M.J."/>
            <person name="Chevrette M.G."/>
            <person name="De Carvalho L.P.S."/>
            <person name="Shen B."/>
        </authorList>
    </citation>
    <scope>NUCLEOTIDE SEQUENCE [LARGE SCALE GENOMIC DNA]</scope>
    <source>
        <strain evidence="5 6">NPDC053399</strain>
    </source>
</reference>
<evidence type="ECO:0000259" key="4">
    <source>
        <dbReference type="PROSITE" id="PS50987"/>
    </source>
</evidence>
<name>A0ABW8C367_9ACTN</name>
<dbReference type="PRINTS" id="PR00778">
    <property type="entry name" value="HTHARSR"/>
</dbReference>
<keyword evidence="2" id="KW-0238">DNA-binding</keyword>
<dbReference type="InterPro" id="IPR051011">
    <property type="entry name" value="Metal_resp_trans_reg"/>
</dbReference>
<protein>
    <submittedName>
        <fullName evidence="5">ArsR/SmtB family transcription factor</fullName>
    </submittedName>
</protein>
<dbReference type="InterPro" id="IPR036390">
    <property type="entry name" value="WH_DNA-bd_sf"/>
</dbReference>
<evidence type="ECO:0000256" key="1">
    <source>
        <dbReference type="ARBA" id="ARBA00023015"/>
    </source>
</evidence>
<evidence type="ECO:0000313" key="6">
    <source>
        <dbReference type="Proteomes" id="UP001614394"/>
    </source>
</evidence>
<dbReference type="Proteomes" id="UP001614394">
    <property type="component" value="Unassembled WGS sequence"/>
</dbReference>
<dbReference type="PROSITE" id="PS50987">
    <property type="entry name" value="HTH_ARSR_2"/>
    <property type="match status" value="1"/>
</dbReference>
<dbReference type="CDD" id="cd00090">
    <property type="entry name" value="HTH_ARSR"/>
    <property type="match status" value="1"/>
</dbReference>
<dbReference type="Pfam" id="PF12840">
    <property type="entry name" value="HTH_20"/>
    <property type="match status" value="1"/>
</dbReference>
<dbReference type="Gene3D" id="1.10.10.10">
    <property type="entry name" value="Winged helix-like DNA-binding domain superfamily/Winged helix DNA-binding domain"/>
    <property type="match status" value="1"/>
</dbReference>
<comment type="caution">
    <text evidence="5">The sequence shown here is derived from an EMBL/GenBank/DDBJ whole genome shotgun (WGS) entry which is preliminary data.</text>
</comment>
<proteinExistence type="predicted"/>
<keyword evidence="3" id="KW-0804">Transcription</keyword>
<dbReference type="PANTHER" id="PTHR43132:SF6">
    <property type="entry name" value="HTH-TYPE TRANSCRIPTIONAL REPRESSOR CZRA"/>
    <property type="match status" value="1"/>
</dbReference>
<evidence type="ECO:0000256" key="2">
    <source>
        <dbReference type="ARBA" id="ARBA00023125"/>
    </source>
</evidence>
<accession>A0ABW8C367</accession>
<dbReference type="RefSeq" id="WP_399645800.1">
    <property type="nucleotide sequence ID" value="NZ_JBITYG010000002.1"/>
</dbReference>
<dbReference type="SMART" id="SM00418">
    <property type="entry name" value="HTH_ARSR"/>
    <property type="match status" value="1"/>
</dbReference>
<gene>
    <name evidence="5" type="ORF">ACIGXA_08315</name>
</gene>
<dbReference type="PANTHER" id="PTHR43132">
    <property type="entry name" value="ARSENICAL RESISTANCE OPERON REPRESSOR ARSR-RELATED"/>
    <property type="match status" value="1"/>
</dbReference>
<dbReference type="SUPFAM" id="SSF46785">
    <property type="entry name" value="Winged helix' DNA-binding domain"/>
    <property type="match status" value="1"/>
</dbReference>
<keyword evidence="6" id="KW-1185">Reference proteome</keyword>
<dbReference type="InterPro" id="IPR036388">
    <property type="entry name" value="WH-like_DNA-bd_sf"/>
</dbReference>